<dbReference type="InterPro" id="IPR011050">
    <property type="entry name" value="Pectin_lyase_fold/virulence"/>
</dbReference>
<gene>
    <name evidence="2" type="ORF">OPV22_033751</name>
</gene>
<dbReference type="EMBL" id="JAQQAF010000009">
    <property type="protein sequence ID" value="KAJ8460825.1"/>
    <property type="molecule type" value="Genomic_DNA"/>
</dbReference>
<feature type="chain" id="PRO_5044012400" description="Pectate lyase superfamily protein domain-containing protein" evidence="1">
    <location>
        <begin position="24"/>
        <end position="284"/>
    </location>
</feature>
<comment type="caution">
    <text evidence="2">The sequence shown here is derived from an EMBL/GenBank/DDBJ whole genome shotgun (WGS) entry which is preliminary data.</text>
</comment>
<accession>A0AAV8P2J2</accession>
<proteinExistence type="predicted"/>
<dbReference type="AlphaFoldDB" id="A0AAV8P2J2"/>
<keyword evidence="3" id="KW-1185">Reference proteome</keyword>
<dbReference type="InterPro" id="IPR051801">
    <property type="entry name" value="GH28_Enzymes"/>
</dbReference>
<feature type="signal peptide" evidence="1">
    <location>
        <begin position="1"/>
        <end position="23"/>
    </location>
</feature>
<dbReference type="InterPro" id="IPR012334">
    <property type="entry name" value="Pectin_lyas_fold"/>
</dbReference>
<dbReference type="PANTHER" id="PTHR31339:SF16">
    <property type="entry name" value="OS01G0618900 PROTEIN"/>
    <property type="match status" value="1"/>
</dbReference>
<organism evidence="2 3">
    <name type="scientific">Ensete ventricosum</name>
    <name type="common">Abyssinian banana</name>
    <name type="synonym">Musa ensete</name>
    <dbReference type="NCBI Taxonomy" id="4639"/>
    <lineage>
        <taxon>Eukaryota</taxon>
        <taxon>Viridiplantae</taxon>
        <taxon>Streptophyta</taxon>
        <taxon>Embryophyta</taxon>
        <taxon>Tracheophyta</taxon>
        <taxon>Spermatophyta</taxon>
        <taxon>Magnoliopsida</taxon>
        <taxon>Liliopsida</taxon>
        <taxon>Zingiberales</taxon>
        <taxon>Musaceae</taxon>
        <taxon>Ensete</taxon>
    </lineage>
</organism>
<sequence>MVWRPPVAPLLLAILLAIQKGSAFLAAAEEETCTGMVPLKRRGEVVSITDFGGVGAGRTLNTAAFETAVSRIEQRNAPGGSLLYIPSGVWLTGTFGLVSHMTLFLAASAVIKATQDTSSWPLIDPSPSYGRGRELPETGGHPSVHSVETKISLFWNIHSVYCCNVVVRSVTILAPHDSPKTDGVDPDMLFELILFIVVGNEYGIAYAHPSSGITIRRLTRTIIGIHIKTNTGRGGFIRNITVSDVNLSNAGKGLRIARNVGDHPDDKYDLNALPVVDGLTIKSV</sequence>
<name>A0AAV8P2J2_ENSVE</name>
<dbReference type="SUPFAM" id="SSF51126">
    <property type="entry name" value="Pectin lyase-like"/>
    <property type="match status" value="1"/>
</dbReference>
<evidence type="ECO:0000313" key="3">
    <source>
        <dbReference type="Proteomes" id="UP001222027"/>
    </source>
</evidence>
<evidence type="ECO:0008006" key="4">
    <source>
        <dbReference type="Google" id="ProtNLM"/>
    </source>
</evidence>
<evidence type="ECO:0000313" key="2">
    <source>
        <dbReference type="EMBL" id="KAJ8460825.1"/>
    </source>
</evidence>
<protein>
    <recommendedName>
        <fullName evidence="4">Pectate lyase superfamily protein domain-containing protein</fullName>
    </recommendedName>
</protein>
<dbReference type="Gene3D" id="2.160.20.10">
    <property type="entry name" value="Single-stranded right-handed beta-helix, Pectin lyase-like"/>
    <property type="match status" value="3"/>
</dbReference>
<dbReference type="PANTHER" id="PTHR31339">
    <property type="entry name" value="PECTIN LYASE-RELATED"/>
    <property type="match status" value="1"/>
</dbReference>
<dbReference type="Proteomes" id="UP001222027">
    <property type="component" value="Unassembled WGS sequence"/>
</dbReference>
<keyword evidence="1" id="KW-0732">Signal</keyword>
<evidence type="ECO:0000256" key="1">
    <source>
        <dbReference type="SAM" id="SignalP"/>
    </source>
</evidence>
<reference evidence="2 3" key="1">
    <citation type="submission" date="2022-12" db="EMBL/GenBank/DDBJ databases">
        <title>Chromosome-scale assembly of the Ensete ventricosum genome.</title>
        <authorList>
            <person name="Dussert Y."/>
            <person name="Stocks J."/>
            <person name="Wendawek A."/>
            <person name="Woldeyes F."/>
            <person name="Nichols R.A."/>
            <person name="Borrell J.S."/>
        </authorList>
    </citation>
    <scope>NUCLEOTIDE SEQUENCE [LARGE SCALE GENOMIC DNA]</scope>
    <source>
        <strain evidence="3">cv. Maze</strain>
        <tissue evidence="2">Seeds</tissue>
    </source>
</reference>